<dbReference type="InterPro" id="IPR007627">
    <property type="entry name" value="RNA_pol_sigma70_r2"/>
</dbReference>
<dbReference type="GO" id="GO:0003677">
    <property type="term" value="F:DNA binding"/>
    <property type="evidence" value="ECO:0007669"/>
    <property type="project" value="UniProtKB-UniRule"/>
</dbReference>
<dbReference type="InterPro" id="IPR013325">
    <property type="entry name" value="RNA_pol_sigma_r2"/>
</dbReference>
<comment type="function">
    <text evidence="6">Sigma factors are initiation factors that promote the attachment of RNA polymerase to specific initiation sites and are then released.</text>
</comment>
<dbReference type="NCBIfam" id="TIGR02895">
    <property type="entry name" value="spore_sigI"/>
    <property type="match status" value="1"/>
</dbReference>
<feature type="domain" description="RNA polymerase sigma-70 region 2" evidence="7">
    <location>
        <begin position="50"/>
        <end position="119"/>
    </location>
</feature>
<comment type="subcellular location">
    <subcellularLocation>
        <location evidence="6">Cytoplasm</location>
    </subcellularLocation>
</comment>
<dbReference type="GO" id="GO:0005737">
    <property type="term" value="C:cytoplasm"/>
    <property type="evidence" value="ECO:0007669"/>
    <property type="project" value="UniProtKB-SubCell"/>
</dbReference>
<dbReference type="EMBL" id="NIBG01000004">
    <property type="protein sequence ID" value="PAB60019.1"/>
    <property type="molecule type" value="Genomic_DNA"/>
</dbReference>
<feature type="DNA-binding region" description="H-T-H motif" evidence="6">
    <location>
        <begin position="212"/>
        <end position="231"/>
    </location>
</feature>
<comment type="activity regulation">
    <text evidence="6">Negatively regulated by the anti-sigma-I factor RsgI.</text>
</comment>
<reference evidence="8 9" key="1">
    <citation type="submission" date="2017-06" db="EMBL/GenBank/DDBJ databases">
        <title>Draft genome sequence of anaerobic fermentative bacterium Anaeromicrobium sediminis DY2726D isolated from West Pacific Ocean sediments.</title>
        <authorList>
            <person name="Zeng X."/>
        </authorList>
    </citation>
    <scope>NUCLEOTIDE SEQUENCE [LARGE SCALE GENOMIC DNA]</scope>
    <source>
        <strain evidence="8 9">DY2726D</strain>
    </source>
</reference>
<name>A0A267MKB6_9FIRM</name>
<dbReference type="Pfam" id="PF04542">
    <property type="entry name" value="Sigma70_r2"/>
    <property type="match status" value="1"/>
</dbReference>
<dbReference type="InterPro" id="IPR014284">
    <property type="entry name" value="RNA_pol_sigma-70_dom"/>
</dbReference>
<evidence type="ECO:0000259" key="7">
    <source>
        <dbReference type="Pfam" id="PF04542"/>
    </source>
</evidence>
<dbReference type="GO" id="GO:0016987">
    <property type="term" value="F:sigma factor activity"/>
    <property type="evidence" value="ECO:0007669"/>
    <property type="project" value="UniProtKB-UniRule"/>
</dbReference>
<evidence type="ECO:0000256" key="6">
    <source>
        <dbReference type="HAMAP-Rule" id="MF_02064"/>
    </source>
</evidence>
<evidence type="ECO:0000256" key="3">
    <source>
        <dbReference type="ARBA" id="ARBA00023082"/>
    </source>
</evidence>
<keyword evidence="1 6" id="KW-0963">Cytoplasm</keyword>
<evidence type="ECO:0000256" key="5">
    <source>
        <dbReference type="ARBA" id="ARBA00023163"/>
    </source>
</evidence>
<proteinExistence type="inferred from homology"/>
<gene>
    <name evidence="6 8" type="primary">sigI</name>
    <name evidence="8" type="ORF">CCE28_06490</name>
</gene>
<comment type="subunit">
    <text evidence="6">Interacts with RsgI.</text>
</comment>
<dbReference type="SUPFAM" id="SSF88946">
    <property type="entry name" value="Sigma2 domain of RNA polymerase sigma factors"/>
    <property type="match status" value="1"/>
</dbReference>
<sequence>MVPKFPWVCEYIYTEVYNLARLFDFFRKDSLTKRLEKIKNGSTQEREKIIEEYIPFIIKTISNKLNKYIESENSEEYSIGIEAFNEAIDKYEPSRGSFIGFAEIVIKNRITDYLRKNSKHNKVVPISQFEEDEKDKLQKHFQMEDFTKSLTLKNEIKELEERLKPFDITFFDLVEEAPKHVDTRANGLRIAKHIANNKELKEALMRKKTLPSKKIIEELDVTAKILKRSRKFIIATVVILGSDLELLKNYIGQTLGGVQSGL</sequence>
<accession>A0A267MKB6</accession>
<dbReference type="GO" id="GO:0006352">
    <property type="term" value="P:DNA-templated transcription initiation"/>
    <property type="evidence" value="ECO:0007669"/>
    <property type="project" value="UniProtKB-UniRule"/>
</dbReference>
<keyword evidence="6" id="KW-0346">Stress response</keyword>
<dbReference type="Gene3D" id="1.10.1740.10">
    <property type="match status" value="1"/>
</dbReference>
<feature type="short sequence motif" description="Polymerase core binding" evidence="6">
    <location>
        <begin position="75"/>
        <end position="88"/>
    </location>
</feature>
<keyword evidence="9" id="KW-1185">Reference proteome</keyword>
<dbReference type="NCBIfam" id="TIGR02937">
    <property type="entry name" value="sigma70-ECF"/>
    <property type="match status" value="1"/>
</dbReference>
<keyword evidence="5 6" id="KW-0804">Transcription</keyword>
<evidence type="ECO:0000256" key="2">
    <source>
        <dbReference type="ARBA" id="ARBA00023015"/>
    </source>
</evidence>
<keyword evidence="4 6" id="KW-0238">DNA-binding</keyword>
<evidence type="ECO:0000256" key="1">
    <source>
        <dbReference type="ARBA" id="ARBA00022490"/>
    </source>
</evidence>
<evidence type="ECO:0000256" key="4">
    <source>
        <dbReference type="ARBA" id="ARBA00023125"/>
    </source>
</evidence>
<dbReference type="PIRSF" id="PIRSF038953">
    <property type="entry name" value="SigI"/>
    <property type="match status" value="1"/>
</dbReference>
<comment type="caution">
    <text evidence="8">The sequence shown here is derived from an EMBL/GenBank/DDBJ whole genome shotgun (WGS) entry which is preliminary data.</text>
</comment>
<organism evidence="8 9">
    <name type="scientific">Anaeromicrobium sediminis</name>
    <dbReference type="NCBI Taxonomy" id="1478221"/>
    <lineage>
        <taxon>Bacteria</taxon>
        <taxon>Bacillati</taxon>
        <taxon>Bacillota</taxon>
        <taxon>Clostridia</taxon>
        <taxon>Peptostreptococcales</taxon>
        <taxon>Thermotaleaceae</taxon>
        <taxon>Anaeromicrobium</taxon>
    </lineage>
</organism>
<dbReference type="HAMAP" id="MF_02064">
    <property type="entry name" value="Sigma70_SigI"/>
    <property type="match status" value="1"/>
</dbReference>
<protein>
    <recommendedName>
        <fullName evidence="6">RNA polymerase sigma factor SigI</fullName>
    </recommendedName>
</protein>
<dbReference type="InterPro" id="IPR014244">
    <property type="entry name" value="RNA_pol_sigma-I"/>
</dbReference>
<dbReference type="AlphaFoldDB" id="A0A267MKB6"/>
<keyword evidence="3 6" id="KW-0731">Sigma factor</keyword>
<dbReference type="Proteomes" id="UP000216024">
    <property type="component" value="Unassembled WGS sequence"/>
</dbReference>
<evidence type="ECO:0000313" key="8">
    <source>
        <dbReference type="EMBL" id="PAB60019.1"/>
    </source>
</evidence>
<evidence type="ECO:0000313" key="9">
    <source>
        <dbReference type="Proteomes" id="UP000216024"/>
    </source>
</evidence>
<comment type="similarity">
    <text evidence="6">Belongs to the sigma-70 factor family. SigI subfamily.</text>
</comment>
<keyword evidence="2 6" id="KW-0805">Transcription regulation</keyword>
<dbReference type="OrthoDB" id="3190733at2"/>